<keyword evidence="6" id="KW-1185">Reference proteome</keyword>
<keyword evidence="2 3" id="KW-0119">Carbohydrate metabolism</keyword>
<dbReference type="HAMAP" id="MF_01241">
    <property type="entry name" value="GlcN6P_deamin"/>
    <property type="match status" value="1"/>
</dbReference>
<dbReference type="EMBL" id="CAJVAP010000028">
    <property type="protein sequence ID" value="CAG7617645.1"/>
    <property type="molecule type" value="Genomic_DNA"/>
</dbReference>
<dbReference type="GO" id="GO:0042802">
    <property type="term" value="F:identical protein binding"/>
    <property type="evidence" value="ECO:0007669"/>
    <property type="project" value="TreeGrafter"/>
</dbReference>
<comment type="caution">
    <text evidence="5">The sequence shown here is derived from an EMBL/GenBank/DDBJ whole genome shotgun (WGS) entry which is preliminary data.</text>
</comment>
<keyword evidence="1 3" id="KW-0378">Hydrolase</keyword>
<dbReference type="NCBIfam" id="NF001684">
    <property type="entry name" value="PRK00443.1-4"/>
    <property type="match status" value="1"/>
</dbReference>
<dbReference type="InterPro" id="IPR018321">
    <property type="entry name" value="Glucosamine6P_isomerase_CS"/>
</dbReference>
<proteinExistence type="inferred from homology"/>
<feature type="active site" description="For ring-opening step" evidence="3">
    <location>
        <position position="147"/>
    </location>
</feature>
<feature type="active site" description="For ring-opening step" evidence="3">
    <location>
        <position position="140"/>
    </location>
</feature>
<dbReference type="PANTHER" id="PTHR11280:SF5">
    <property type="entry name" value="GLUCOSAMINE-6-PHOSPHATE ISOMERASE"/>
    <property type="match status" value="1"/>
</dbReference>
<evidence type="ECO:0000313" key="6">
    <source>
        <dbReference type="Proteomes" id="UP000693892"/>
    </source>
</evidence>
<feature type="active site" description="Proton acceptor; for ring-opening step" evidence="3">
    <location>
        <position position="142"/>
    </location>
</feature>
<dbReference type="GO" id="GO:0006043">
    <property type="term" value="P:glucosamine catabolic process"/>
    <property type="evidence" value="ECO:0007669"/>
    <property type="project" value="TreeGrafter"/>
</dbReference>
<comment type="pathway">
    <text evidence="3">Amino-sugar metabolism; N-acetylneuraminate degradation; D-fructose 6-phosphate from N-acetylneuraminate: step 5/5.</text>
</comment>
<evidence type="ECO:0000313" key="5">
    <source>
        <dbReference type="EMBL" id="CAG7617645.1"/>
    </source>
</evidence>
<evidence type="ECO:0000256" key="1">
    <source>
        <dbReference type="ARBA" id="ARBA00022801"/>
    </source>
</evidence>
<accession>A0A916K1G2</accession>
<dbReference type="Proteomes" id="UP000693892">
    <property type="component" value="Unassembled WGS sequence"/>
</dbReference>
<dbReference type="Pfam" id="PF01182">
    <property type="entry name" value="Glucosamine_iso"/>
    <property type="match status" value="1"/>
</dbReference>
<dbReference type="NCBIfam" id="TIGR00502">
    <property type="entry name" value="nagB"/>
    <property type="match status" value="1"/>
</dbReference>
<dbReference type="AlphaFoldDB" id="A0A916K1G2"/>
<comment type="catalytic activity">
    <reaction evidence="3">
        <text>alpha-D-glucosamine 6-phosphate + H2O = beta-D-fructose 6-phosphate + NH4(+)</text>
        <dbReference type="Rhea" id="RHEA:12172"/>
        <dbReference type="ChEBI" id="CHEBI:15377"/>
        <dbReference type="ChEBI" id="CHEBI:28938"/>
        <dbReference type="ChEBI" id="CHEBI:57634"/>
        <dbReference type="ChEBI" id="CHEBI:75989"/>
        <dbReference type="EC" id="3.5.99.6"/>
    </reaction>
</comment>
<evidence type="ECO:0000256" key="3">
    <source>
        <dbReference type="HAMAP-Rule" id="MF_01241"/>
    </source>
</evidence>
<comment type="caution">
    <text evidence="3">Lacks conserved residue(s) required for the propagation of feature annotation.</text>
</comment>
<sequence>MEVLIVETPDEVARASAARIAQAIRRRREPGGSVTIGVATGSSPLGTYRELAALVRAGELDFGGIDAFALDEYVGLAADHPESYHEVIRRVVTEPLGLDPARVRIPDGLADDLDAGCAAYEAAIEAAGGIDIQLLGIGGNGHIGFNEPGSPLASRTRVTVLAPATRADNARFFGTVEQVPTRSVTQGVGTILDAEELLLVAQGASKARAVAQMIEGPVSSRCPASALQLHPRAVVVIDRAAAAELSFAASADVEGLVQRHPAGAGVAP</sequence>
<feature type="active site" description="Proton acceptor; for enolization step" evidence="3">
    <location>
        <position position="71"/>
    </location>
</feature>
<reference evidence="5" key="1">
    <citation type="submission" date="2021-06" db="EMBL/GenBank/DDBJ databases">
        <authorList>
            <person name="Criscuolo A."/>
        </authorList>
    </citation>
    <scope>NUCLEOTIDE SEQUENCE</scope>
    <source>
        <strain evidence="5">CIP111803</strain>
    </source>
</reference>
<dbReference type="PROSITE" id="PS01161">
    <property type="entry name" value="GLC_GALNAC_ISOMERASE"/>
    <property type="match status" value="1"/>
</dbReference>
<dbReference type="GO" id="GO:0004342">
    <property type="term" value="F:glucosamine-6-phosphate deaminase activity"/>
    <property type="evidence" value="ECO:0007669"/>
    <property type="project" value="UniProtKB-UniRule"/>
</dbReference>
<evidence type="ECO:0000259" key="4">
    <source>
        <dbReference type="Pfam" id="PF01182"/>
    </source>
</evidence>
<dbReference type="PANTHER" id="PTHR11280">
    <property type="entry name" value="GLUCOSAMINE-6-PHOSPHATE ISOMERASE"/>
    <property type="match status" value="1"/>
</dbReference>
<dbReference type="GO" id="GO:0019262">
    <property type="term" value="P:N-acetylneuraminate catabolic process"/>
    <property type="evidence" value="ECO:0007669"/>
    <property type="project" value="UniProtKB-UniRule"/>
</dbReference>
<comment type="function">
    <text evidence="3">Catalyzes the reversible isomerization-deamination of glucosamine 6-phosphate (GlcN6P) to form fructose 6-phosphate (Fru6P) and ammonium ion.</text>
</comment>
<dbReference type="GO" id="GO:0006046">
    <property type="term" value="P:N-acetylglucosamine catabolic process"/>
    <property type="evidence" value="ECO:0007669"/>
    <property type="project" value="UniProtKB-UniRule"/>
</dbReference>
<dbReference type="GO" id="GO:0005975">
    <property type="term" value="P:carbohydrate metabolic process"/>
    <property type="evidence" value="ECO:0007669"/>
    <property type="project" value="InterPro"/>
</dbReference>
<evidence type="ECO:0000256" key="2">
    <source>
        <dbReference type="ARBA" id="ARBA00023277"/>
    </source>
</evidence>
<dbReference type="InterPro" id="IPR004547">
    <property type="entry name" value="Glucosamine6P_isomerase"/>
</dbReference>
<dbReference type="CDD" id="cd01399">
    <property type="entry name" value="GlcN6P_deaminase"/>
    <property type="match status" value="1"/>
</dbReference>
<dbReference type="RefSeq" id="WP_218116055.1">
    <property type="nucleotide sequence ID" value="NZ_CAJVAP010000028.1"/>
</dbReference>
<gene>
    <name evidence="3 5" type="primary">nagB</name>
    <name evidence="5" type="ORF">LEUCIP111803_02121</name>
</gene>
<feature type="domain" description="Glucosamine/galactosamine-6-phosphate isomerase" evidence="4">
    <location>
        <begin position="8"/>
        <end position="228"/>
    </location>
</feature>
<name>A0A916K1G2_9MICO</name>
<dbReference type="EC" id="3.5.99.6" evidence="3"/>
<protein>
    <recommendedName>
        <fullName evidence="3">Glucosamine-6-phosphate deaminase</fullName>
        <ecNumber evidence="3">3.5.99.6</ecNumber>
    </recommendedName>
    <alternativeName>
        <fullName evidence="3">GlcN6P deaminase</fullName>
        <shortName evidence="3">GNPDA</shortName>
    </alternativeName>
    <alternativeName>
        <fullName evidence="3">Glucosamine-6-phosphate isomerase</fullName>
    </alternativeName>
</protein>
<comment type="similarity">
    <text evidence="3">Belongs to the glucosamine/galactosamine-6-phosphate isomerase family. NagB subfamily.</text>
</comment>
<organism evidence="5 6">
    <name type="scientific">Leucobacter soli</name>
    <dbReference type="NCBI Taxonomy" id="2812850"/>
    <lineage>
        <taxon>Bacteria</taxon>
        <taxon>Bacillati</taxon>
        <taxon>Actinomycetota</taxon>
        <taxon>Actinomycetes</taxon>
        <taxon>Micrococcales</taxon>
        <taxon>Microbacteriaceae</taxon>
        <taxon>Leucobacter</taxon>
    </lineage>
</organism>
<dbReference type="GO" id="GO:0005737">
    <property type="term" value="C:cytoplasm"/>
    <property type="evidence" value="ECO:0007669"/>
    <property type="project" value="TreeGrafter"/>
</dbReference>
<dbReference type="InterPro" id="IPR006148">
    <property type="entry name" value="Glc/Gal-6P_isomerase"/>
</dbReference>